<accession>A0ABP8Y9F9</accession>
<evidence type="ECO:0000256" key="1">
    <source>
        <dbReference type="ARBA" id="ARBA00022801"/>
    </source>
</evidence>
<dbReference type="EMBL" id="BAABKN010000004">
    <property type="protein sequence ID" value="GAA4724669.1"/>
    <property type="molecule type" value="Genomic_DNA"/>
</dbReference>
<dbReference type="Gene3D" id="2.60.120.260">
    <property type="entry name" value="Galactose-binding domain-like"/>
    <property type="match status" value="1"/>
</dbReference>
<sequence>MNRIRSLVLALSSALVLSGAVVIAAPADAAGPAATKAGAWKPRAATYPGAVTQKDLAIPMSDGTVLRGDLVLPAKADGTAVRKRLPVLVTITAYNKTVSPGGSDFLVQRGYAQLTVDARGTGSSEGSWGAFSRREDKDAGEIVEWAHSRNRPWSNGRIGMSGPSYMGISQIFAAGARPKGLKAIFPQVPAADVYRDVVASGGQVDVGFIPLWLGLVTTTGVVPPAVAATDPQSGFGALVSHLGAAATFTLPLLLDAVTGGDSAYDGKFYRDRSPSRVIKRVDVPTFLIGGEFDLFQRGTPLLFENLQKRGVPAKMIIGPWDHLEGSSGAGIGKAGHGTLDELQLRWFDRYVRGIKDPRLDKDIPPVTYYEQGSGRWTTAQRWIGKQRAESFRLSGAATAGGGHGVLTTGAAEDGTAYVPPIPISGLCTRSANQWTAGIPETALADLPCFQDNAANDQTGIVYETAPLAKATRLRGPINARLYTSSVSGDGMLSVSVSDVAPDGKVSRLTGGWQLVSQRALDKGRTRYLDGRVLQPFHRFTRASKKPLAGGEIAPVDVEVFPTAARIARGHRLRIAIQSFDVPHLLPTLPDLPSTLTGLTIHSSATYPSVLTIPALG</sequence>
<dbReference type="GO" id="GO:0016787">
    <property type="term" value="F:hydrolase activity"/>
    <property type="evidence" value="ECO:0007669"/>
    <property type="project" value="UniProtKB-KW"/>
</dbReference>
<feature type="domain" description="Xaa-Pro dipeptidyl-peptidase C-terminal" evidence="3">
    <location>
        <begin position="344"/>
        <end position="611"/>
    </location>
</feature>
<feature type="signal peptide" evidence="2">
    <location>
        <begin position="1"/>
        <end position="29"/>
    </location>
</feature>
<dbReference type="Gene3D" id="3.40.50.1820">
    <property type="entry name" value="alpha/beta hydrolase"/>
    <property type="match status" value="1"/>
</dbReference>
<dbReference type="SUPFAM" id="SSF49785">
    <property type="entry name" value="Galactose-binding domain-like"/>
    <property type="match status" value="1"/>
</dbReference>
<dbReference type="Pfam" id="PF02129">
    <property type="entry name" value="Peptidase_S15"/>
    <property type="match status" value="1"/>
</dbReference>
<dbReference type="Pfam" id="PF08530">
    <property type="entry name" value="PepX_C"/>
    <property type="match status" value="1"/>
</dbReference>
<dbReference type="InterPro" id="IPR005674">
    <property type="entry name" value="CocE/Ser_esterase"/>
</dbReference>
<protein>
    <submittedName>
        <fullName evidence="4">CocE/NonD family hydrolase</fullName>
    </submittedName>
</protein>
<dbReference type="PANTHER" id="PTHR43056:SF10">
    <property type="entry name" value="COCE_NOND FAMILY, PUTATIVE (AFU_ORTHOLOGUE AFUA_7G00600)-RELATED"/>
    <property type="match status" value="1"/>
</dbReference>
<evidence type="ECO:0000259" key="3">
    <source>
        <dbReference type="SMART" id="SM00939"/>
    </source>
</evidence>
<keyword evidence="5" id="KW-1185">Reference proteome</keyword>
<gene>
    <name evidence="4" type="ORF">GCM10023350_03850</name>
</gene>
<evidence type="ECO:0000313" key="4">
    <source>
        <dbReference type="EMBL" id="GAA4724669.1"/>
    </source>
</evidence>
<reference evidence="5" key="1">
    <citation type="journal article" date="2019" name="Int. J. Syst. Evol. Microbiol.">
        <title>The Global Catalogue of Microorganisms (GCM) 10K type strain sequencing project: providing services to taxonomists for standard genome sequencing and annotation.</title>
        <authorList>
            <consortium name="The Broad Institute Genomics Platform"/>
            <consortium name="The Broad Institute Genome Sequencing Center for Infectious Disease"/>
            <person name="Wu L."/>
            <person name="Ma J."/>
        </authorList>
    </citation>
    <scope>NUCLEOTIDE SEQUENCE [LARGE SCALE GENOMIC DNA]</scope>
    <source>
        <strain evidence="5">JCM 18532</strain>
    </source>
</reference>
<organism evidence="4 5">
    <name type="scientific">Nocardioides endophyticus</name>
    <dbReference type="NCBI Taxonomy" id="1353775"/>
    <lineage>
        <taxon>Bacteria</taxon>
        <taxon>Bacillati</taxon>
        <taxon>Actinomycetota</taxon>
        <taxon>Actinomycetes</taxon>
        <taxon>Propionibacteriales</taxon>
        <taxon>Nocardioidaceae</taxon>
        <taxon>Nocardioides</taxon>
    </lineage>
</organism>
<dbReference type="Proteomes" id="UP001499882">
    <property type="component" value="Unassembled WGS sequence"/>
</dbReference>
<dbReference type="PANTHER" id="PTHR43056">
    <property type="entry name" value="PEPTIDASE S9 PROLYL OLIGOPEPTIDASE"/>
    <property type="match status" value="1"/>
</dbReference>
<proteinExistence type="predicted"/>
<dbReference type="SUPFAM" id="SSF53474">
    <property type="entry name" value="alpha/beta-Hydrolases"/>
    <property type="match status" value="1"/>
</dbReference>
<evidence type="ECO:0000256" key="2">
    <source>
        <dbReference type="SAM" id="SignalP"/>
    </source>
</evidence>
<dbReference type="InterPro" id="IPR008979">
    <property type="entry name" value="Galactose-bd-like_sf"/>
</dbReference>
<keyword evidence="1 4" id="KW-0378">Hydrolase</keyword>
<dbReference type="Gene3D" id="1.10.3020.10">
    <property type="entry name" value="alpha-amino acid ester hydrolase ( Helical cap domain)"/>
    <property type="match status" value="1"/>
</dbReference>
<dbReference type="RefSeq" id="WP_345524849.1">
    <property type="nucleotide sequence ID" value="NZ_BAABKN010000004.1"/>
</dbReference>
<keyword evidence="2" id="KW-0732">Signal</keyword>
<dbReference type="InterPro" id="IPR000383">
    <property type="entry name" value="Xaa-Pro-like_dom"/>
</dbReference>
<comment type="caution">
    <text evidence="4">The sequence shown here is derived from an EMBL/GenBank/DDBJ whole genome shotgun (WGS) entry which is preliminary data.</text>
</comment>
<feature type="chain" id="PRO_5046376179" evidence="2">
    <location>
        <begin position="30"/>
        <end position="616"/>
    </location>
</feature>
<dbReference type="InterPro" id="IPR029058">
    <property type="entry name" value="AB_hydrolase_fold"/>
</dbReference>
<evidence type="ECO:0000313" key="5">
    <source>
        <dbReference type="Proteomes" id="UP001499882"/>
    </source>
</evidence>
<name>A0ABP8Y9F9_9ACTN</name>
<dbReference type="NCBIfam" id="TIGR00976">
    <property type="entry name" value="CocE_NonD"/>
    <property type="match status" value="1"/>
</dbReference>
<dbReference type="InterPro" id="IPR050585">
    <property type="entry name" value="Xaa-Pro_dipeptidyl-ppase/CocE"/>
</dbReference>
<dbReference type="SMART" id="SM00939">
    <property type="entry name" value="PepX_C"/>
    <property type="match status" value="1"/>
</dbReference>
<dbReference type="InterPro" id="IPR013736">
    <property type="entry name" value="Xaa-Pro_dipept_C"/>
</dbReference>